<dbReference type="PANTHER" id="PTHR42643">
    <property type="entry name" value="IONOTROPIC RECEPTOR 20A-RELATED"/>
    <property type="match status" value="1"/>
</dbReference>
<keyword evidence="9 14" id="KW-0472">Membrane</keyword>
<reference evidence="18" key="1">
    <citation type="submission" date="2021-11" db="EMBL/GenBank/DDBJ databases">
        <authorList>
            <person name="Schell T."/>
        </authorList>
    </citation>
    <scope>NUCLEOTIDE SEQUENCE</scope>
    <source>
        <strain evidence="18">M5</strain>
    </source>
</reference>
<feature type="domain" description="Ionotropic glutamate receptor L-glutamate and glycine-binding" evidence="17">
    <location>
        <begin position="440"/>
        <end position="503"/>
    </location>
</feature>
<keyword evidence="5 14" id="KW-0812">Transmembrane</keyword>
<evidence type="ECO:0000256" key="5">
    <source>
        <dbReference type="ARBA" id="ARBA00022692"/>
    </source>
</evidence>
<keyword evidence="19" id="KW-1185">Reference proteome</keyword>
<evidence type="ECO:0000256" key="9">
    <source>
        <dbReference type="ARBA" id="ARBA00023136"/>
    </source>
</evidence>
<name>A0A8J2S8P8_9CRUS</name>
<dbReference type="Proteomes" id="UP000789390">
    <property type="component" value="Unassembled WGS sequence"/>
</dbReference>
<dbReference type="GO" id="GO:0015276">
    <property type="term" value="F:ligand-gated monoatomic ion channel activity"/>
    <property type="evidence" value="ECO:0007669"/>
    <property type="project" value="InterPro"/>
</dbReference>
<dbReference type="FunFam" id="3.40.190.10:FF:000024">
    <property type="entry name" value="Glutamate receptor, ionotropic, delta 1"/>
    <property type="match status" value="1"/>
</dbReference>
<evidence type="ECO:0000256" key="8">
    <source>
        <dbReference type="ARBA" id="ARBA00023065"/>
    </source>
</evidence>
<feature type="transmembrane region" description="Helical" evidence="14">
    <location>
        <begin position="558"/>
        <end position="576"/>
    </location>
</feature>
<protein>
    <recommendedName>
        <fullName evidence="20">Ionotropic glutamate receptor L-glutamate and glycine-binding domain-containing protein</fullName>
    </recommendedName>
</protein>
<evidence type="ECO:0008006" key="20">
    <source>
        <dbReference type="Google" id="ProtNLM"/>
    </source>
</evidence>
<dbReference type="SMART" id="SM00918">
    <property type="entry name" value="Lig_chan-Glu_bd"/>
    <property type="match status" value="2"/>
</dbReference>
<dbReference type="GO" id="GO:0050906">
    <property type="term" value="P:detection of stimulus involved in sensory perception"/>
    <property type="evidence" value="ECO:0007669"/>
    <property type="project" value="UniProtKB-ARBA"/>
</dbReference>
<keyword evidence="12" id="KW-1071">Ligand-gated ion channel</keyword>
<feature type="domain" description="Ionotropic glutamate receptor L-glutamate and glycine-binding" evidence="17">
    <location>
        <begin position="47"/>
        <end position="107"/>
    </location>
</feature>
<comment type="similarity">
    <text evidence="2">Belongs to the glutamate-gated ion channel (TC 1.A.10.1) family.</text>
</comment>
<feature type="transmembrane region" description="Helical" evidence="14">
    <location>
        <begin position="162"/>
        <end position="181"/>
    </location>
</feature>
<evidence type="ECO:0000256" key="1">
    <source>
        <dbReference type="ARBA" id="ARBA00004651"/>
    </source>
</evidence>
<feature type="domain" description="Ionotropic glutamate receptor C-terminal" evidence="16">
    <location>
        <begin position="37"/>
        <end position="395"/>
    </location>
</feature>
<evidence type="ECO:0000256" key="2">
    <source>
        <dbReference type="ARBA" id="ARBA00008685"/>
    </source>
</evidence>
<dbReference type="Pfam" id="PF00060">
    <property type="entry name" value="Lig_chan"/>
    <property type="match status" value="2"/>
</dbReference>
<evidence type="ECO:0000313" key="18">
    <source>
        <dbReference type="EMBL" id="CAH0112796.1"/>
    </source>
</evidence>
<feature type="transmembrane region" description="Helical" evidence="14">
    <location>
        <begin position="202"/>
        <end position="220"/>
    </location>
</feature>
<feature type="transmembrane region" description="Helical" evidence="14">
    <location>
        <begin position="226"/>
        <end position="248"/>
    </location>
</feature>
<dbReference type="PANTHER" id="PTHR42643:SF24">
    <property type="entry name" value="IONOTROPIC RECEPTOR 60A"/>
    <property type="match status" value="1"/>
</dbReference>
<dbReference type="OrthoDB" id="6347558at2759"/>
<dbReference type="GO" id="GO:0043226">
    <property type="term" value="C:organelle"/>
    <property type="evidence" value="ECO:0007669"/>
    <property type="project" value="UniProtKB-ARBA"/>
</dbReference>
<dbReference type="EMBL" id="CAKKLH010000331">
    <property type="protein sequence ID" value="CAH0112796.1"/>
    <property type="molecule type" value="Genomic_DNA"/>
</dbReference>
<keyword evidence="7" id="KW-0175">Coiled coil</keyword>
<feature type="transmembrane region" description="Helical" evidence="14">
    <location>
        <begin position="416"/>
        <end position="438"/>
    </location>
</feature>
<evidence type="ECO:0000256" key="6">
    <source>
        <dbReference type="ARBA" id="ARBA00022989"/>
    </source>
</evidence>
<keyword evidence="10" id="KW-0675">Receptor</keyword>
<evidence type="ECO:0000313" key="19">
    <source>
        <dbReference type="Proteomes" id="UP000789390"/>
    </source>
</evidence>
<dbReference type="Gene3D" id="1.10.287.70">
    <property type="match status" value="2"/>
</dbReference>
<feature type="chain" id="PRO_5035265392" description="Ionotropic glutamate receptor L-glutamate and glycine-binding domain-containing protein" evidence="15">
    <location>
        <begin position="18"/>
        <end position="853"/>
    </location>
</feature>
<evidence type="ECO:0000259" key="16">
    <source>
        <dbReference type="SMART" id="SM00079"/>
    </source>
</evidence>
<keyword evidence="6 14" id="KW-1133">Transmembrane helix</keyword>
<evidence type="ECO:0000256" key="13">
    <source>
        <dbReference type="ARBA" id="ARBA00023303"/>
    </source>
</evidence>
<evidence type="ECO:0000256" key="14">
    <source>
        <dbReference type="SAM" id="Phobius"/>
    </source>
</evidence>
<feature type="transmembrane region" description="Helical" evidence="14">
    <location>
        <begin position="820"/>
        <end position="840"/>
    </location>
</feature>
<dbReference type="SUPFAM" id="SSF53850">
    <property type="entry name" value="Periplasmic binding protein-like II"/>
    <property type="match status" value="2"/>
</dbReference>
<accession>A0A8J2S8P8</accession>
<keyword evidence="11" id="KW-0325">Glycoprotein</keyword>
<evidence type="ECO:0000256" key="10">
    <source>
        <dbReference type="ARBA" id="ARBA00023170"/>
    </source>
</evidence>
<organism evidence="18 19">
    <name type="scientific">Daphnia galeata</name>
    <dbReference type="NCBI Taxonomy" id="27404"/>
    <lineage>
        <taxon>Eukaryota</taxon>
        <taxon>Metazoa</taxon>
        <taxon>Ecdysozoa</taxon>
        <taxon>Arthropoda</taxon>
        <taxon>Crustacea</taxon>
        <taxon>Branchiopoda</taxon>
        <taxon>Diplostraca</taxon>
        <taxon>Cladocera</taxon>
        <taxon>Anomopoda</taxon>
        <taxon>Daphniidae</taxon>
        <taxon>Daphnia</taxon>
    </lineage>
</organism>
<dbReference type="AlphaFoldDB" id="A0A8J2S8P8"/>
<comment type="subcellular location">
    <subcellularLocation>
        <location evidence="1">Cell membrane</location>
        <topology evidence="1">Multi-pass membrane protein</topology>
    </subcellularLocation>
</comment>
<dbReference type="Gene3D" id="3.40.190.10">
    <property type="entry name" value="Periplasmic binding protein-like II"/>
    <property type="match status" value="2"/>
</dbReference>
<dbReference type="FunFam" id="3.40.190.10:FF:000078">
    <property type="entry name" value="glutamate receptor ionotropic, NMDA 3B"/>
    <property type="match status" value="1"/>
</dbReference>
<evidence type="ECO:0000256" key="12">
    <source>
        <dbReference type="ARBA" id="ARBA00023286"/>
    </source>
</evidence>
<dbReference type="InterPro" id="IPR019594">
    <property type="entry name" value="Glu/Gly-bd"/>
</dbReference>
<dbReference type="GO" id="GO:0005886">
    <property type="term" value="C:plasma membrane"/>
    <property type="evidence" value="ECO:0007669"/>
    <property type="project" value="UniProtKB-SubCell"/>
</dbReference>
<dbReference type="SMART" id="SM00079">
    <property type="entry name" value="PBPe"/>
    <property type="match status" value="1"/>
</dbReference>
<feature type="signal peptide" evidence="15">
    <location>
        <begin position="1"/>
        <end position="17"/>
    </location>
</feature>
<comment type="caution">
    <text evidence="18">The sequence shown here is derived from an EMBL/GenBank/DDBJ whole genome shotgun (WGS) entry which is preliminary data.</text>
</comment>
<keyword evidence="13" id="KW-0407">Ion channel</keyword>
<dbReference type="Pfam" id="PF10613">
    <property type="entry name" value="Lig_chan-Glu_bd"/>
    <property type="match status" value="2"/>
</dbReference>
<evidence type="ECO:0000256" key="7">
    <source>
        <dbReference type="ARBA" id="ARBA00023054"/>
    </source>
</evidence>
<dbReference type="InterPro" id="IPR001320">
    <property type="entry name" value="Iontro_rcpt_C"/>
</dbReference>
<evidence type="ECO:0000256" key="11">
    <source>
        <dbReference type="ARBA" id="ARBA00023180"/>
    </source>
</evidence>
<sequence>MVIFYLVLLLIRYSVQLNPLMAKGKEAIETPIIEGRHFVIGTIHAPPYIIVEHTGRNISHVDGFVHQIVAWLAEKHKFTYEYVEPPDGAYGAFVNDSWNGLVRMVIAREIDIAAASLSVTYPRSLVVDFTFAFSEDPTSILIPYPRLDSTISGIIKPFQYEVWIGIVLSLLILALILGWISRVERSIHRQSFQGETRLISHFWFLFRVVANPNDVITFTLATRLIVAAWCLVAVVFVNSYTSILTSYLMAPKFVPAITTVKSLAESRDVVVTVLKHTSVESILFEATSGSLAKLGAQLLAHPENQLPSLEHVEDIVYNQRKAFPHEETVLKVRIHNDFKKTKKCRLAIAKEPLFPDQHAFALSKLSTLTDVFNYDVVWLRQLGLFNHWRSAFLPGPNRCSVPVSTLRSNPHKRLSLNYLSSAFLLWGVGVVISTLAFIPPYALIQHQPPENITISHIEGFVPCIISWMAEKYNFTYEYIEPPDGAYGAFVNGSWNGLVGLVVRGKIDVGATALSVTYPRSKVVDFTFSFSDDPMSLLIPFPQLDSTISGITKPFQYEVWIGIAISCIIAAIVVWVISRIEKNINRQSIRGETGWFPQFWFLFRSLVNPNDVIHFTPATRIVSAAWCLMGIVFVNSYTSSLLSYLMAPTFLPVISTIQDLAESHDIHLITLKNTVVDSVLLAATFGSFAKLGASLRAHPENLLEKLENVEDIVFYQRKAFACQETCLKQRMYDDFKANNRKCRLSIAKEPLFPDQLGFALPKKSPLTTVYNYELIWLRELGLLNHWVNSFLPRPYRCSAPLSSLRPTSNEKLTLNYLSSAFLLYGVGVGISILAFLLELIFPVCGSQSINRTIL</sequence>
<evidence type="ECO:0000256" key="3">
    <source>
        <dbReference type="ARBA" id="ARBA00022448"/>
    </source>
</evidence>
<proteinExistence type="inferred from homology"/>
<keyword evidence="3" id="KW-0813">Transport</keyword>
<evidence type="ECO:0000259" key="17">
    <source>
        <dbReference type="SMART" id="SM00918"/>
    </source>
</evidence>
<keyword evidence="15" id="KW-0732">Signal</keyword>
<evidence type="ECO:0000256" key="15">
    <source>
        <dbReference type="SAM" id="SignalP"/>
    </source>
</evidence>
<dbReference type="InterPro" id="IPR052192">
    <property type="entry name" value="Insect_Ionotropic_Sensory_Rcpt"/>
</dbReference>
<evidence type="ECO:0000256" key="4">
    <source>
        <dbReference type="ARBA" id="ARBA00022475"/>
    </source>
</evidence>
<gene>
    <name evidence="18" type="ORF">DGAL_LOCUS16587</name>
</gene>
<keyword evidence="8" id="KW-0406">Ion transport</keyword>
<keyword evidence="4" id="KW-1003">Cell membrane</keyword>